<dbReference type="SUPFAM" id="SSF47095">
    <property type="entry name" value="HMG-box"/>
    <property type="match status" value="1"/>
</dbReference>
<evidence type="ECO:0000313" key="3">
    <source>
        <dbReference type="EMBL" id="CAG8598696.1"/>
    </source>
</evidence>
<evidence type="ECO:0000259" key="2">
    <source>
        <dbReference type="PROSITE" id="PS50118"/>
    </source>
</evidence>
<dbReference type="GO" id="GO:0005634">
    <property type="term" value="C:nucleus"/>
    <property type="evidence" value="ECO:0007669"/>
    <property type="project" value="UniProtKB-UniRule"/>
</dbReference>
<dbReference type="PROSITE" id="PS50118">
    <property type="entry name" value="HMG_BOX_2"/>
    <property type="match status" value="1"/>
</dbReference>
<comment type="caution">
    <text evidence="3">The sequence shown here is derived from an EMBL/GenBank/DDBJ whole genome shotgun (WGS) entry which is preliminary data.</text>
</comment>
<gene>
    <name evidence="3" type="ORF">AGERDE_LOCUS8987</name>
</gene>
<dbReference type="CDD" id="cd01389">
    <property type="entry name" value="HMG-box_ROX1-like"/>
    <property type="match status" value="1"/>
</dbReference>
<dbReference type="Gene3D" id="1.10.30.10">
    <property type="entry name" value="High mobility group box domain"/>
    <property type="match status" value="1"/>
</dbReference>
<dbReference type="GO" id="GO:0003677">
    <property type="term" value="F:DNA binding"/>
    <property type="evidence" value="ECO:0007669"/>
    <property type="project" value="UniProtKB-UniRule"/>
</dbReference>
<dbReference type="InterPro" id="IPR009071">
    <property type="entry name" value="HMG_box_dom"/>
</dbReference>
<dbReference type="Proteomes" id="UP000789831">
    <property type="component" value="Unassembled WGS sequence"/>
</dbReference>
<dbReference type="Pfam" id="PF00505">
    <property type="entry name" value="HMG_box"/>
    <property type="match status" value="1"/>
</dbReference>
<keyword evidence="1" id="KW-0238">DNA-binding</keyword>
<dbReference type="InterPro" id="IPR036910">
    <property type="entry name" value="HMG_box_dom_sf"/>
</dbReference>
<name>A0A9N9GFH5_9GLOM</name>
<dbReference type="SMART" id="SM00398">
    <property type="entry name" value="HMG"/>
    <property type="match status" value="1"/>
</dbReference>
<keyword evidence="4" id="KW-1185">Reference proteome</keyword>
<sequence>MDDLTKKELLSKCPYRLTLTIEELTNPSAKKCGNPDKPPRPQNSWIIFRRDYEANLRLRNPDVKIKVTDTAKECSLKWKSKEVKDFFKLLEKIAYMNHKNIYPNYKFKPGNVKYSSCKRFIPWEQKKRASTSSSSAKSSSTYDTSFRGVIEINASPPLTNYITDNSCSSTPSTTQYNPHNDVSINNMNPITMPTLSTSIDNLRAFSNNHQVYDNNLIDNGCLFDENFNDVKNNSTQISTPVDITNTASIPTTPFISSPSSHAQLLYLSYDSTYITG</sequence>
<feature type="domain" description="HMG box" evidence="2">
    <location>
        <begin position="38"/>
        <end position="106"/>
    </location>
</feature>
<dbReference type="AlphaFoldDB" id="A0A9N9GFH5"/>
<evidence type="ECO:0000256" key="1">
    <source>
        <dbReference type="PROSITE-ProRule" id="PRU00267"/>
    </source>
</evidence>
<proteinExistence type="predicted"/>
<keyword evidence="1" id="KW-0539">Nucleus</keyword>
<feature type="DNA-binding region" description="HMG box" evidence="1">
    <location>
        <begin position="38"/>
        <end position="106"/>
    </location>
</feature>
<accession>A0A9N9GFH5</accession>
<dbReference type="OrthoDB" id="6247875at2759"/>
<dbReference type="EMBL" id="CAJVPL010002082">
    <property type="protein sequence ID" value="CAG8598696.1"/>
    <property type="molecule type" value="Genomic_DNA"/>
</dbReference>
<evidence type="ECO:0000313" key="4">
    <source>
        <dbReference type="Proteomes" id="UP000789831"/>
    </source>
</evidence>
<reference evidence="3" key="1">
    <citation type="submission" date="2021-06" db="EMBL/GenBank/DDBJ databases">
        <authorList>
            <person name="Kallberg Y."/>
            <person name="Tangrot J."/>
            <person name="Rosling A."/>
        </authorList>
    </citation>
    <scope>NUCLEOTIDE SEQUENCE</scope>
    <source>
        <strain evidence="3">MT106</strain>
    </source>
</reference>
<protein>
    <submittedName>
        <fullName evidence="3">4769_t:CDS:1</fullName>
    </submittedName>
</protein>
<organism evidence="3 4">
    <name type="scientific">Ambispora gerdemannii</name>
    <dbReference type="NCBI Taxonomy" id="144530"/>
    <lineage>
        <taxon>Eukaryota</taxon>
        <taxon>Fungi</taxon>
        <taxon>Fungi incertae sedis</taxon>
        <taxon>Mucoromycota</taxon>
        <taxon>Glomeromycotina</taxon>
        <taxon>Glomeromycetes</taxon>
        <taxon>Archaeosporales</taxon>
        <taxon>Ambisporaceae</taxon>
        <taxon>Ambispora</taxon>
    </lineage>
</organism>